<protein>
    <recommendedName>
        <fullName evidence="6">Vacuolar protein sorting-associated protein 13D</fullName>
    </recommendedName>
</protein>
<reference evidence="4" key="1">
    <citation type="submission" date="2021-10" db="EMBL/GenBank/DDBJ databases">
        <title>De novo Genome Assembly of Clathrus columnatus (Basidiomycota, Fungi) Using Illumina and Nanopore Sequence Data.</title>
        <authorList>
            <person name="Ogiso-Tanaka E."/>
            <person name="Itagaki H."/>
            <person name="Hosoya T."/>
            <person name="Hosaka K."/>
        </authorList>
    </citation>
    <scope>NUCLEOTIDE SEQUENCE</scope>
    <source>
        <strain evidence="4">MO-923</strain>
    </source>
</reference>
<dbReference type="PANTHER" id="PTHR15678:SF6">
    <property type="entry name" value="BRIDGE-LIKE LIPID TRANSFER PROTEIN FAMILY MEMBER 2"/>
    <property type="match status" value="1"/>
</dbReference>
<dbReference type="InterPro" id="IPR019441">
    <property type="entry name" value="FMP27/BLTP2/Hobbit_GFWDK_RBG"/>
</dbReference>
<dbReference type="SMART" id="SM01214">
    <property type="entry name" value="Fmp27_GFWDK"/>
    <property type="match status" value="1"/>
</dbReference>
<comment type="caution">
    <text evidence="4">The sequence shown here is derived from an EMBL/GenBank/DDBJ whole genome shotgun (WGS) entry which is preliminary data.</text>
</comment>
<evidence type="ECO:0000259" key="1">
    <source>
        <dbReference type="SMART" id="SM01214"/>
    </source>
</evidence>
<proteinExistence type="predicted"/>
<accession>A0AAV5A424</accession>
<dbReference type="SMART" id="SM01216">
    <property type="entry name" value="Fmp27_WPPW"/>
    <property type="match status" value="1"/>
</dbReference>
<sequence length="2441" mass="276180">MEITVVVVLLRRTIAPLLLAKLSERLRARSISMRSIRGLYVKSRERTWRIERISWSLSVFSQKHISIKVTGLSLELTPFAAKVRRPTVDRRFPRRSMRAVQVFESLSQLIYALFPFRMNTAIKRFIASFCRRALVALVQTLNFELDTVVLSSSDFPGTEVVISNVAFNSMIDFSYLDKKEETPCPTRVRPNKRFSAMAAARDVFSSKKGVAVSLTIDIHGITGRSLTHSYFSSDESRVYELPIVDGDDVFLRVPGVTQFKLGFSYDPLIHELAQSTVETSLFVPRCDIFLDKFRSALHSASNDHDDTLDPLHSNAKLLDNTHDYISSLLLLNIQVGSINLFHRNSFNIVHLLATEDLHVTLWPSDGLSSSLHKKWLGSGDQGLTLGFTVRINGIQLSRFPSESAEMIQCIIALNRINIDAIFHKWPMQYVALSRPLDNIDEPLIVGEIIFGSVIITDQLRLLLATLATFGTKEVASSSTKNIYPAIMFPNARFDAACQTLTIDLFDGEHISSSESTYSLVTSDIAIHLDMAPHDHRSSCMGTNHHTFLKINSCLSHGPIHVYYYLKDNDLDALHGAEPLITIDQMSGCFTYSIATTYSYSIPSELITLHPNGSVLYVKFFVDNMLLNLWRRDNLLLLRSLERMFGSFKNDTSRTSRPSFNYVVHVGIYHATFSITGLDLNPSCELGLSRGLEFDGGFTLKIFNSEDNSRNIKELLLSSTSPWIDQGPSNPSRFIISNDCGINLPSSDASSKSFISCTLQDFTCSSITATSFEYGRNQCSTNSTHSSLLAIPGLYVDVSLSHDLDTMLIRVNNSSAPIRTYIDFLGAYSALLVFQTLQKCFKHEVESRDTSRSMSMSIDFNIQFTALDVRCSLPLTQQISFGIEGVIINNSPTSLLSMVATSMTAYVPASSLSESRKQECWDLLLKLSDTSFDVSRGTRYSCAVAVEGLHFSIPHGFIFSELLTSLTIAIKALRHLLFIVQEGHHIHFPAPTAEKAKKLPEIVLRIKCLVLELLDNPFDGKIGRISRIGPKAQRLRAERERAFKAKVRNLHMEDETGSDDDLQDEYPYMFTSKRTVSVSDAKDRLNQVHALSWFKAICHEEERMFLLEGNVSKALNQVQNTSLLSVLVHQPDKLPPLFRAMLNGLDLRISPFHKEKIQSDILSELGSMPKSTQYTLLVPFHMECALDGARMFIRDYPLPLFNIPTSSDKPGLEVETDIVIAEELGLPESVEWFACPVVPNESGFTGCEGYFLNVPKTIMPVKSYANLHLRFHSAVTEFTWGISYSPAIQDILRIVETLTPTSVDPSPAIGFWDKLRLVLHWRIKAIFDGMVCLHFKVDLSHPSSKSLLSLQENVQKGITDQWSPNIIWCPDGFEKLCAEFSNGIKWGIGFVLERTSNFIHLSTSLISPLKDCSDRVENAFHLTPKTFAHFWSWWGLFDDGISLPIRQGRVFPGFRLPTQKFSQHLATVKYRIEFSSIYIAHTYKLDTAEGWKQGITRCVGIKTFLESFQADLHQRLEEKARSRNQKQKSKVIRHRPFYAIDVILTGLDLRSLMAKFVDPDKRLVNPNFTANSTNFWDTLTPCSSTSEWIDLDDFTETDWQIPEADPTIYLYETAFCPRFVYFKRLPLDSMLSSNTNKFGDEATHVCLMGKEPSVQQVQLQFGIKRLLDLRMQAIAREQNIYNEHILDDITEKNTRQMMGLLEDYVQHSSASLSRPPNDPTDYIPTSIVLPEEIRHFANVYQVHCPIIHLSYATRDILREYYVASRARRGFEYHLSARAVKFIRDQEPAVSTEVTYDSPMNSRQGNAHLAAKAVRKILSGEGREDPDTSKGRDSLLGWEHGISEYKAHLCLLLKPQVVLQSNHPQDFTLLLAADHVVLRNHGIVDDANVEDHVSGLIMQRQASPNPASTTHLPFEVFLDIRCESHEFKRIVPQTHATLRYDKFNKLRLRNNVTTLSSTLKQDKGAMDHLMYEMDLLEIEVPRFSVAADASAFAAMSSIVNDLLLFSDPARKGQSLQLETMIFGYDFTNYHSAAKVVSDLQSRLKWRIHLDEFYRTRQYESVPVKNMLENKAYILKLSEELNMVLDAFKLAQIKTDDRSHDKKSALRLHTASSEVSWRMLGGNRELLAKLAVRGIDFSWLSRQDSSTTSVLEVEDLQAFDGSPSAIWPEILTKYNEPINHHMVKRGLFMKGQWSVLAPVGGISIYNDFKIELHPIRLTLETQLGNKILAYILPGRGSQMDSSSDHLDDVTIITENVDQTTSSSRPKRHLLTSRSLSNLTLGDLEPIRRDYHAPGLPKSQSSTALVAVNVNTADNEEARTIHMANIFKDKDGDVYQMSYRSNQKTFVHAEIPSVHVLLSIIKGKGFLIRDARLRTHDLEWRNRTSSLEELIEHFVPSDPSWKGWVKVAWQQPIFSVGGVVKELITKTQWGRIGKQIEDEKKPKST</sequence>
<gene>
    <name evidence="4" type="ORF">Clacol_001610</name>
</gene>
<feature type="domain" description="FMP27 WPPW motif-containing RBG unit" evidence="3">
    <location>
        <begin position="1499"/>
        <end position="1915"/>
    </location>
</feature>
<dbReference type="Proteomes" id="UP001050691">
    <property type="component" value="Unassembled WGS sequence"/>
</dbReference>
<dbReference type="Pfam" id="PF10344">
    <property type="entry name" value="Hobbit"/>
    <property type="match status" value="3"/>
</dbReference>
<evidence type="ECO:0000313" key="5">
    <source>
        <dbReference type="Proteomes" id="UP001050691"/>
    </source>
</evidence>
<dbReference type="PANTHER" id="PTHR15678">
    <property type="entry name" value="ANTIGEN MLAA-22-RELATED"/>
    <property type="match status" value="1"/>
</dbReference>
<evidence type="ECO:0000313" key="4">
    <source>
        <dbReference type="EMBL" id="GJJ07408.1"/>
    </source>
</evidence>
<keyword evidence="5" id="KW-1185">Reference proteome</keyword>
<evidence type="ECO:0000259" key="2">
    <source>
        <dbReference type="SMART" id="SM01215"/>
    </source>
</evidence>
<dbReference type="EMBL" id="BPWL01000002">
    <property type="protein sequence ID" value="GJJ07408.1"/>
    <property type="molecule type" value="Genomic_DNA"/>
</dbReference>
<feature type="domain" description="FMP27/BLTP2/Hobbit GFWDK motif-containing RBG unit" evidence="1">
    <location>
        <begin position="1194"/>
        <end position="1344"/>
    </location>
</feature>
<dbReference type="SMART" id="SM01215">
    <property type="entry name" value="Fmp27_SW"/>
    <property type="match status" value="1"/>
</dbReference>
<dbReference type="InterPro" id="IPR019415">
    <property type="entry name" value="FMP27_SW_RBG"/>
</dbReference>
<name>A0AAV5A424_9AGAM</name>
<dbReference type="InterPro" id="IPR019449">
    <property type="entry name" value="FMP27_WPPW_RBG"/>
</dbReference>
<evidence type="ECO:0008006" key="6">
    <source>
        <dbReference type="Google" id="ProtNLM"/>
    </source>
</evidence>
<dbReference type="InterPro" id="IPR045167">
    <property type="entry name" value="Hobbit"/>
</dbReference>
<evidence type="ECO:0000259" key="3">
    <source>
        <dbReference type="SMART" id="SM01216"/>
    </source>
</evidence>
<feature type="domain" description="FMP27 SW motif-containing RBG unit" evidence="2">
    <location>
        <begin position="1079"/>
        <end position="1176"/>
    </location>
</feature>
<organism evidence="4 5">
    <name type="scientific">Clathrus columnatus</name>
    <dbReference type="NCBI Taxonomy" id="1419009"/>
    <lineage>
        <taxon>Eukaryota</taxon>
        <taxon>Fungi</taxon>
        <taxon>Dikarya</taxon>
        <taxon>Basidiomycota</taxon>
        <taxon>Agaricomycotina</taxon>
        <taxon>Agaricomycetes</taxon>
        <taxon>Phallomycetidae</taxon>
        <taxon>Phallales</taxon>
        <taxon>Clathraceae</taxon>
        <taxon>Clathrus</taxon>
    </lineage>
</organism>